<dbReference type="Proteomes" id="UP000008983">
    <property type="component" value="Unassembled WGS sequence"/>
</dbReference>
<evidence type="ECO:0000313" key="7">
    <source>
        <dbReference type="Proteomes" id="UP000008983"/>
    </source>
</evidence>
<dbReference type="GO" id="GO:0004683">
    <property type="term" value="F:calcium/calmodulin-dependent protein kinase activity"/>
    <property type="evidence" value="ECO:0007669"/>
    <property type="project" value="UniProtKB-EC"/>
</dbReference>
<protein>
    <submittedName>
        <fullName evidence="6">Protein kinase domain protein</fullName>
        <ecNumber evidence="6">2.7.11.17</ecNumber>
    </submittedName>
</protein>
<sequence length="176" mass="20446">MYKIEKINIMEQVANGLNALHQNNIVHRDIKPENVLLNQKDGIYIAKIADFGISQVQSQQFNSSFVGTIYYISPELLKGEQGGKSSDIWSFGCLFYEILYEKILFNAKSIQEIQQNIAKFNQYDIHSAQYYKENEIISKCIVADQKNRVSADELVDLFKEKKYLIKAKKIIQIFFF</sequence>
<keyword evidence="4" id="KW-0067">ATP-binding</keyword>
<dbReference type="InterPro" id="IPR008271">
    <property type="entry name" value="Ser/Thr_kinase_AS"/>
</dbReference>
<dbReference type="SMART" id="SM00220">
    <property type="entry name" value="S_TKc"/>
    <property type="match status" value="1"/>
</dbReference>
<proteinExistence type="predicted"/>
<dbReference type="GO" id="GO:0005524">
    <property type="term" value="F:ATP binding"/>
    <property type="evidence" value="ECO:0007669"/>
    <property type="project" value="UniProtKB-KW"/>
</dbReference>
<dbReference type="GO" id="GO:0016020">
    <property type="term" value="C:membrane"/>
    <property type="evidence" value="ECO:0007669"/>
    <property type="project" value="TreeGrafter"/>
</dbReference>
<dbReference type="STRING" id="857967.G0QLP6"/>
<dbReference type="RefSeq" id="XP_004039084.1">
    <property type="nucleotide sequence ID" value="XM_004039036.1"/>
</dbReference>
<dbReference type="GO" id="GO:0005829">
    <property type="term" value="C:cytosol"/>
    <property type="evidence" value="ECO:0007669"/>
    <property type="project" value="TreeGrafter"/>
</dbReference>
<name>G0QLP6_ICHMU</name>
<evidence type="ECO:0000256" key="1">
    <source>
        <dbReference type="ARBA" id="ARBA00022679"/>
    </source>
</evidence>
<dbReference type="InParanoid" id="G0QLP6"/>
<dbReference type="GeneID" id="14910048"/>
<dbReference type="InterPro" id="IPR011009">
    <property type="entry name" value="Kinase-like_dom_sf"/>
</dbReference>
<dbReference type="OrthoDB" id="440949at2759"/>
<evidence type="ECO:0000259" key="5">
    <source>
        <dbReference type="PROSITE" id="PS50011"/>
    </source>
</evidence>
<dbReference type="InterPro" id="IPR045269">
    <property type="entry name" value="Atg1-like"/>
</dbReference>
<dbReference type="GO" id="GO:0000407">
    <property type="term" value="C:phagophore assembly site"/>
    <property type="evidence" value="ECO:0007669"/>
    <property type="project" value="TreeGrafter"/>
</dbReference>
<keyword evidence="1 6" id="KW-0808">Transferase</keyword>
<dbReference type="GO" id="GO:0000045">
    <property type="term" value="P:autophagosome assembly"/>
    <property type="evidence" value="ECO:0007669"/>
    <property type="project" value="TreeGrafter"/>
</dbReference>
<evidence type="ECO:0000313" key="6">
    <source>
        <dbReference type="EMBL" id="EGR33860.1"/>
    </source>
</evidence>
<dbReference type="SUPFAM" id="SSF56112">
    <property type="entry name" value="Protein kinase-like (PK-like)"/>
    <property type="match status" value="1"/>
</dbReference>
<dbReference type="Gene3D" id="1.10.510.10">
    <property type="entry name" value="Transferase(Phosphotransferase) domain 1"/>
    <property type="match status" value="1"/>
</dbReference>
<gene>
    <name evidence="6" type="ORF">IMG5_034460</name>
</gene>
<dbReference type="Pfam" id="PF00069">
    <property type="entry name" value="Pkinase"/>
    <property type="match status" value="1"/>
</dbReference>
<dbReference type="EC" id="2.7.11.17" evidence="6"/>
<dbReference type="GO" id="GO:0010506">
    <property type="term" value="P:regulation of autophagy"/>
    <property type="evidence" value="ECO:0007669"/>
    <property type="project" value="InterPro"/>
</dbReference>
<evidence type="ECO:0000256" key="4">
    <source>
        <dbReference type="ARBA" id="ARBA00022840"/>
    </source>
</evidence>
<dbReference type="PROSITE" id="PS50011">
    <property type="entry name" value="PROTEIN_KINASE_DOM"/>
    <property type="match status" value="1"/>
</dbReference>
<keyword evidence="2" id="KW-0547">Nucleotide-binding</keyword>
<dbReference type="AlphaFoldDB" id="G0QLP6"/>
<evidence type="ECO:0000256" key="3">
    <source>
        <dbReference type="ARBA" id="ARBA00022777"/>
    </source>
</evidence>
<dbReference type="PANTHER" id="PTHR24348:SF22">
    <property type="entry name" value="NON-SPECIFIC SERINE_THREONINE PROTEIN KINASE"/>
    <property type="match status" value="1"/>
</dbReference>
<reference evidence="6 7" key="1">
    <citation type="submission" date="2011-07" db="EMBL/GenBank/DDBJ databases">
        <authorList>
            <person name="Coyne R."/>
            <person name="Brami D."/>
            <person name="Johnson J."/>
            <person name="Hostetler J."/>
            <person name="Hannick L."/>
            <person name="Clark T."/>
            <person name="Cassidy-Hanley D."/>
            <person name="Inman J."/>
        </authorList>
    </citation>
    <scope>NUCLEOTIDE SEQUENCE [LARGE SCALE GENOMIC DNA]</scope>
    <source>
        <strain evidence="6 7">G5</strain>
    </source>
</reference>
<evidence type="ECO:0000256" key="2">
    <source>
        <dbReference type="ARBA" id="ARBA00022741"/>
    </source>
</evidence>
<dbReference type="GO" id="GO:0005776">
    <property type="term" value="C:autophagosome"/>
    <property type="evidence" value="ECO:0007669"/>
    <property type="project" value="TreeGrafter"/>
</dbReference>
<dbReference type="PANTHER" id="PTHR24348">
    <property type="entry name" value="SERINE/THREONINE-PROTEIN KINASE UNC-51-RELATED"/>
    <property type="match status" value="1"/>
</dbReference>
<keyword evidence="7" id="KW-1185">Reference proteome</keyword>
<dbReference type="InterPro" id="IPR000719">
    <property type="entry name" value="Prot_kinase_dom"/>
</dbReference>
<organism evidence="6 7">
    <name type="scientific">Ichthyophthirius multifiliis</name>
    <name type="common">White spot disease agent</name>
    <name type="synonym">Ich</name>
    <dbReference type="NCBI Taxonomy" id="5932"/>
    <lineage>
        <taxon>Eukaryota</taxon>
        <taxon>Sar</taxon>
        <taxon>Alveolata</taxon>
        <taxon>Ciliophora</taxon>
        <taxon>Intramacronucleata</taxon>
        <taxon>Oligohymenophorea</taxon>
        <taxon>Hymenostomatida</taxon>
        <taxon>Ophryoglenina</taxon>
        <taxon>Ichthyophthirius</taxon>
    </lineage>
</organism>
<dbReference type="PROSITE" id="PS00108">
    <property type="entry name" value="PROTEIN_KINASE_ST"/>
    <property type="match status" value="1"/>
</dbReference>
<keyword evidence="3 6" id="KW-0418">Kinase</keyword>
<feature type="domain" description="Protein kinase" evidence="5">
    <location>
        <begin position="1"/>
        <end position="164"/>
    </location>
</feature>
<accession>G0QLP6</accession>
<dbReference type="EMBL" id="GL983293">
    <property type="protein sequence ID" value="EGR33860.1"/>
    <property type="molecule type" value="Genomic_DNA"/>
</dbReference>
<dbReference type="eggNOG" id="KOG0592">
    <property type="taxonomic scope" value="Eukaryota"/>
</dbReference>